<proteinExistence type="predicted"/>
<accession>A0A480AN75</accession>
<evidence type="ECO:0000256" key="5">
    <source>
        <dbReference type="SAM" id="SignalP"/>
    </source>
</evidence>
<keyword evidence="2 3" id="KW-0472">Membrane</keyword>
<dbReference type="PROSITE" id="PS51123">
    <property type="entry name" value="OMPA_2"/>
    <property type="match status" value="1"/>
</dbReference>
<dbReference type="InterPro" id="IPR006665">
    <property type="entry name" value="OmpA-like"/>
</dbReference>
<dbReference type="Gene3D" id="3.30.1330.60">
    <property type="entry name" value="OmpA-like domain"/>
    <property type="match status" value="1"/>
</dbReference>
<evidence type="ECO:0000259" key="6">
    <source>
        <dbReference type="PROSITE" id="PS51123"/>
    </source>
</evidence>
<sequence>MTSPLHHPARPFLLPLAVLALAALTACASAPPANAQLDAARSQLRAARADPLNQGLAGPERQNADAAMDAAESALAKGEDSASVDHLAYLASQRTVLLQQAGLRRQAEATVAQATGQRDQQRLAARTQEADSAQRSAQASQRDAQASQRDAQMAQRQAELAQRDAQAAQREAGAAQVQAGDAERRAAMLAEQLKAMDARQTDRGMVVTIGDVLFDTDRAELKPGGLRSMDKLVAFLQAYPLRRAVVEGFTDSTGGADHNLALSGRRAEAVRAALVGAGVGAERIRTQGFGEQFPVAGNADAGGRQANRRVEILLSDDSGLIPAR</sequence>
<dbReference type="AlphaFoldDB" id="A0A480AN75"/>
<dbReference type="OrthoDB" id="9782229at2"/>
<evidence type="ECO:0000256" key="2">
    <source>
        <dbReference type="ARBA" id="ARBA00023136"/>
    </source>
</evidence>
<dbReference type="CDD" id="cd07185">
    <property type="entry name" value="OmpA_C-like"/>
    <property type="match status" value="1"/>
</dbReference>
<dbReference type="PANTHER" id="PTHR30329">
    <property type="entry name" value="STATOR ELEMENT OF FLAGELLAR MOTOR COMPLEX"/>
    <property type="match status" value="1"/>
</dbReference>
<evidence type="ECO:0000256" key="1">
    <source>
        <dbReference type="ARBA" id="ARBA00004442"/>
    </source>
</evidence>
<feature type="domain" description="OmpA-like" evidence="6">
    <location>
        <begin position="201"/>
        <end position="318"/>
    </location>
</feature>
<keyword evidence="8" id="KW-1185">Reference proteome</keyword>
<evidence type="ECO:0000313" key="7">
    <source>
        <dbReference type="EMBL" id="GCL61807.1"/>
    </source>
</evidence>
<evidence type="ECO:0000313" key="8">
    <source>
        <dbReference type="Proteomes" id="UP000301751"/>
    </source>
</evidence>
<feature type="compositionally biased region" description="Low complexity" evidence="4">
    <location>
        <begin position="130"/>
        <end position="179"/>
    </location>
</feature>
<protein>
    <recommendedName>
        <fullName evidence="6">OmpA-like domain-containing protein</fullName>
    </recommendedName>
</protein>
<dbReference type="PANTHER" id="PTHR30329:SF20">
    <property type="entry name" value="EXPORTED PROTEIN"/>
    <property type="match status" value="1"/>
</dbReference>
<comment type="subcellular location">
    <subcellularLocation>
        <location evidence="1">Cell outer membrane</location>
    </subcellularLocation>
</comment>
<evidence type="ECO:0000256" key="4">
    <source>
        <dbReference type="SAM" id="MobiDB-lite"/>
    </source>
</evidence>
<dbReference type="InterPro" id="IPR006664">
    <property type="entry name" value="OMP_bac"/>
</dbReference>
<dbReference type="Pfam" id="PF14346">
    <property type="entry name" value="DUF4398"/>
    <property type="match status" value="1"/>
</dbReference>
<dbReference type="InterPro" id="IPR050330">
    <property type="entry name" value="Bact_OuterMem_StrucFunc"/>
</dbReference>
<dbReference type="GO" id="GO:0009279">
    <property type="term" value="C:cell outer membrane"/>
    <property type="evidence" value="ECO:0007669"/>
    <property type="project" value="UniProtKB-SubCell"/>
</dbReference>
<feature type="region of interest" description="Disordered" evidence="4">
    <location>
        <begin position="51"/>
        <end position="72"/>
    </location>
</feature>
<organism evidence="7 8">
    <name type="scientific">Pseudaquabacterium pictum</name>
    <dbReference type="NCBI Taxonomy" id="2315236"/>
    <lineage>
        <taxon>Bacteria</taxon>
        <taxon>Pseudomonadati</taxon>
        <taxon>Pseudomonadota</taxon>
        <taxon>Betaproteobacteria</taxon>
        <taxon>Burkholderiales</taxon>
        <taxon>Sphaerotilaceae</taxon>
        <taxon>Pseudaquabacterium</taxon>
    </lineage>
</organism>
<feature type="region of interest" description="Disordered" evidence="4">
    <location>
        <begin position="111"/>
        <end position="180"/>
    </location>
</feature>
<dbReference type="RefSeq" id="WP_137731575.1">
    <property type="nucleotide sequence ID" value="NZ_BJCL01000002.1"/>
</dbReference>
<dbReference type="InterPro" id="IPR036737">
    <property type="entry name" value="OmpA-like_sf"/>
</dbReference>
<name>A0A480AN75_9BURK</name>
<feature type="signal peptide" evidence="5">
    <location>
        <begin position="1"/>
        <end position="35"/>
    </location>
</feature>
<dbReference type="Pfam" id="PF00691">
    <property type="entry name" value="OmpA"/>
    <property type="match status" value="1"/>
</dbReference>
<dbReference type="InterPro" id="IPR025511">
    <property type="entry name" value="DUF4398"/>
</dbReference>
<keyword evidence="5" id="KW-0732">Signal</keyword>
<comment type="caution">
    <text evidence="7">The sequence shown here is derived from an EMBL/GenBank/DDBJ whole genome shotgun (WGS) entry which is preliminary data.</text>
</comment>
<dbReference type="PRINTS" id="PR01023">
    <property type="entry name" value="NAFLGMOTY"/>
</dbReference>
<feature type="chain" id="PRO_5019800736" description="OmpA-like domain-containing protein" evidence="5">
    <location>
        <begin position="36"/>
        <end position="324"/>
    </location>
</feature>
<evidence type="ECO:0000256" key="3">
    <source>
        <dbReference type="PROSITE-ProRule" id="PRU00473"/>
    </source>
</evidence>
<reference evidence="8" key="1">
    <citation type="submission" date="2019-03" db="EMBL/GenBank/DDBJ databases">
        <title>Aquabacterium pictum sp.nov., the first bacteriochlorophyll a-containing freshwater bacterium in the genus Aquabacterium of the class Betaproteobacteria.</title>
        <authorList>
            <person name="Hirose S."/>
            <person name="Tank M."/>
            <person name="Hara E."/>
            <person name="Tamaki H."/>
            <person name="Takaichi S."/>
            <person name="Haruta S."/>
            <person name="Hanada S."/>
        </authorList>
    </citation>
    <scope>NUCLEOTIDE SEQUENCE [LARGE SCALE GENOMIC DNA]</scope>
    <source>
        <strain evidence="8">W35</strain>
    </source>
</reference>
<gene>
    <name evidence="7" type="ORF">AQPW35_08880</name>
</gene>
<dbReference type="EMBL" id="BJCL01000002">
    <property type="protein sequence ID" value="GCL61807.1"/>
    <property type="molecule type" value="Genomic_DNA"/>
</dbReference>
<dbReference type="PRINTS" id="PR01021">
    <property type="entry name" value="OMPADOMAIN"/>
</dbReference>
<dbReference type="SUPFAM" id="SSF103088">
    <property type="entry name" value="OmpA-like"/>
    <property type="match status" value="1"/>
</dbReference>
<dbReference type="Proteomes" id="UP000301751">
    <property type="component" value="Unassembled WGS sequence"/>
</dbReference>